<dbReference type="Proteomes" id="UP000016412">
    <property type="component" value="Unassembled WGS sequence"/>
</dbReference>
<dbReference type="OrthoDB" id="1120747at2"/>
<sequence length="75" mass="8514">MTIQDFIGEHSADFDTYEVRPDWHGNKIYSVWLKSNEGACVGYPQYAIDNGKTIRLSTIEETIAIMETDIPSTDD</sequence>
<dbReference type="EMBL" id="AUZJ01000019">
    <property type="protein sequence ID" value="ERF61041.1"/>
    <property type="molecule type" value="Genomic_DNA"/>
</dbReference>
<reference evidence="3 4" key="1">
    <citation type="submission" date="2013-08" db="EMBL/GenBank/DDBJ databases">
        <authorList>
            <person name="Durkin A.S."/>
            <person name="Haft D.R."/>
            <person name="McCorrison J."/>
            <person name="Torralba M."/>
            <person name="Gillis M."/>
            <person name="Haft D.H."/>
            <person name="Methe B."/>
            <person name="Sutton G."/>
            <person name="Nelson K.E."/>
        </authorList>
    </citation>
    <scope>NUCLEOTIDE SEQUENCE [LARGE SCALE GENOMIC DNA]</scope>
    <source>
        <strain evidence="2 4">ATCC 35536</strain>
        <strain evidence="1 3">VPI DR56BR1116</strain>
    </source>
</reference>
<gene>
    <name evidence="2" type="ORF">HMPREF0860_1131</name>
    <name evidence="1" type="ORF">HMPREF1325_0185</name>
</gene>
<protein>
    <submittedName>
        <fullName evidence="1">Uncharacterized protein</fullName>
    </submittedName>
</protein>
<accession>U1FNH9</accession>
<dbReference type="Proteomes" id="UP000016646">
    <property type="component" value="Unassembled WGS sequence"/>
</dbReference>
<comment type="caution">
    <text evidence="1">The sequence shown here is derived from an EMBL/GenBank/DDBJ whole genome shotgun (WGS) entry which is preliminary data.</text>
</comment>
<dbReference type="eggNOG" id="ENOG5030XBQ">
    <property type="taxonomic scope" value="Bacteria"/>
</dbReference>
<dbReference type="RefSeq" id="WP_021330002.1">
    <property type="nucleotide sequence ID" value="NZ_AVQI01000067.1"/>
</dbReference>
<proteinExistence type="predicted"/>
<dbReference type="PATRIC" id="fig|1125725.3.peg.979"/>
<dbReference type="EMBL" id="AVQI01000067">
    <property type="protein sequence ID" value="ERK00504.1"/>
    <property type="molecule type" value="Genomic_DNA"/>
</dbReference>
<evidence type="ECO:0000313" key="1">
    <source>
        <dbReference type="EMBL" id="ERF61041.1"/>
    </source>
</evidence>
<evidence type="ECO:0000313" key="4">
    <source>
        <dbReference type="Proteomes" id="UP000016646"/>
    </source>
</evidence>
<name>U1FNH9_TRESO</name>
<keyword evidence="4" id="KW-1185">Reference proteome</keyword>
<dbReference type="AlphaFoldDB" id="U1FNH9"/>
<organism evidence="1 3">
    <name type="scientific">Treponema socranskii subsp. socranskii VPI DR56BR1116 = ATCC 35536</name>
    <dbReference type="NCBI Taxonomy" id="1125725"/>
    <lineage>
        <taxon>Bacteria</taxon>
        <taxon>Pseudomonadati</taxon>
        <taxon>Spirochaetota</taxon>
        <taxon>Spirochaetia</taxon>
        <taxon>Spirochaetales</taxon>
        <taxon>Treponemataceae</taxon>
        <taxon>Treponema</taxon>
    </lineage>
</organism>
<evidence type="ECO:0000313" key="3">
    <source>
        <dbReference type="Proteomes" id="UP000016412"/>
    </source>
</evidence>
<evidence type="ECO:0000313" key="2">
    <source>
        <dbReference type="EMBL" id="ERK00504.1"/>
    </source>
</evidence>